<keyword evidence="3" id="KW-1185">Reference proteome</keyword>
<accession>A0ABS2SRP4</accession>
<reference evidence="2" key="1">
    <citation type="submission" date="2021-01" db="EMBL/GenBank/DDBJ databases">
        <title>Genomic Encyclopedia of Type Strains, Phase IV (KMG-IV): sequencing the most valuable type-strain genomes for metagenomic binning, comparative biology and taxonomic classification.</title>
        <authorList>
            <person name="Goeker M."/>
        </authorList>
    </citation>
    <scope>NUCLEOTIDE SEQUENCE</scope>
    <source>
        <strain evidence="2">DSM 21943</strain>
    </source>
</reference>
<dbReference type="RefSeq" id="WP_035418362.1">
    <property type="nucleotide sequence ID" value="NZ_JAFBCV010000003.1"/>
</dbReference>
<dbReference type="Proteomes" id="UP001179280">
    <property type="component" value="Unassembled WGS sequence"/>
</dbReference>
<dbReference type="EMBL" id="JAFBCV010000003">
    <property type="protein sequence ID" value="MBM7838189.1"/>
    <property type="molecule type" value="Genomic_DNA"/>
</dbReference>
<name>A0ABS2SRP4_9BACI</name>
<sequence>MIHFFRLERMFTPAILHWLYWLAIGLCIVASIYLFSFGTVIPVLTGLLILIVGPILFRVFSELILAVFYMLESLNDRQ</sequence>
<feature type="transmembrane region" description="Helical" evidence="1">
    <location>
        <begin position="20"/>
        <end position="41"/>
    </location>
</feature>
<gene>
    <name evidence="2" type="ORF">JOC54_001420</name>
</gene>
<evidence type="ECO:0000313" key="3">
    <source>
        <dbReference type="Proteomes" id="UP001179280"/>
    </source>
</evidence>
<feature type="transmembrane region" description="Helical" evidence="1">
    <location>
        <begin position="47"/>
        <end position="71"/>
    </location>
</feature>
<protein>
    <recommendedName>
        <fullName evidence="4">DUF4282 domain-containing protein</fullName>
    </recommendedName>
</protein>
<keyword evidence="1" id="KW-0812">Transmembrane</keyword>
<keyword evidence="1" id="KW-0472">Membrane</keyword>
<comment type="caution">
    <text evidence="2">The sequence shown here is derived from an EMBL/GenBank/DDBJ whole genome shotgun (WGS) entry which is preliminary data.</text>
</comment>
<evidence type="ECO:0008006" key="4">
    <source>
        <dbReference type="Google" id="ProtNLM"/>
    </source>
</evidence>
<evidence type="ECO:0000313" key="2">
    <source>
        <dbReference type="EMBL" id="MBM7838189.1"/>
    </source>
</evidence>
<keyword evidence="1" id="KW-1133">Transmembrane helix</keyword>
<organism evidence="2 3">
    <name type="scientific">Shouchella xiaoxiensis</name>
    <dbReference type="NCBI Taxonomy" id="766895"/>
    <lineage>
        <taxon>Bacteria</taxon>
        <taxon>Bacillati</taxon>
        <taxon>Bacillota</taxon>
        <taxon>Bacilli</taxon>
        <taxon>Bacillales</taxon>
        <taxon>Bacillaceae</taxon>
        <taxon>Shouchella</taxon>
    </lineage>
</organism>
<evidence type="ECO:0000256" key="1">
    <source>
        <dbReference type="SAM" id="Phobius"/>
    </source>
</evidence>
<proteinExistence type="predicted"/>